<sequence>MKILQAYDMMQHLFSSIVKNQTSCVIFFSLSMDFLLRRSGPMRGIISQ</sequence>
<gene>
    <name evidence="1" type="ORF">ETSY2_36335</name>
</gene>
<dbReference type="Proteomes" id="UP000019140">
    <property type="component" value="Unassembled WGS sequence"/>
</dbReference>
<keyword evidence="2" id="KW-1185">Reference proteome</keyword>
<protein>
    <submittedName>
        <fullName evidence="1">Uncharacterized protein</fullName>
    </submittedName>
</protein>
<accession>W4LVR5</accession>
<organism evidence="1 2">
    <name type="scientific">Candidatus Entotheonella gemina</name>
    <dbReference type="NCBI Taxonomy" id="1429439"/>
    <lineage>
        <taxon>Bacteria</taxon>
        <taxon>Pseudomonadati</taxon>
        <taxon>Nitrospinota/Tectimicrobiota group</taxon>
        <taxon>Candidatus Tectimicrobiota</taxon>
        <taxon>Candidatus Entotheonellia</taxon>
        <taxon>Candidatus Entotheonellales</taxon>
        <taxon>Candidatus Entotheonellaceae</taxon>
        <taxon>Candidatus Entotheonella</taxon>
    </lineage>
</organism>
<evidence type="ECO:0000313" key="2">
    <source>
        <dbReference type="Proteomes" id="UP000019140"/>
    </source>
</evidence>
<proteinExistence type="predicted"/>
<reference evidence="1 2" key="1">
    <citation type="journal article" date="2014" name="Nature">
        <title>An environmental bacterial taxon with a large and distinct metabolic repertoire.</title>
        <authorList>
            <person name="Wilson M.C."/>
            <person name="Mori T."/>
            <person name="Ruckert C."/>
            <person name="Uria A.R."/>
            <person name="Helf M.J."/>
            <person name="Takada K."/>
            <person name="Gernert C."/>
            <person name="Steffens U.A."/>
            <person name="Heycke N."/>
            <person name="Schmitt S."/>
            <person name="Rinke C."/>
            <person name="Helfrich E.J."/>
            <person name="Brachmann A.O."/>
            <person name="Gurgui C."/>
            <person name="Wakimoto T."/>
            <person name="Kracht M."/>
            <person name="Crusemann M."/>
            <person name="Hentschel U."/>
            <person name="Abe I."/>
            <person name="Matsunaga S."/>
            <person name="Kalinowski J."/>
            <person name="Takeyama H."/>
            <person name="Piel J."/>
        </authorList>
    </citation>
    <scope>NUCLEOTIDE SEQUENCE [LARGE SCALE GENOMIC DNA]</scope>
    <source>
        <strain evidence="2">TSY2</strain>
    </source>
</reference>
<evidence type="ECO:0000313" key="1">
    <source>
        <dbReference type="EMBL" id="ETX01995.1"/>
    </source>
</evidence>
<name>W4LVR5_9BACT</name>
<dbReference type="AlphaFoldDB" id="W4LVR5"/>
<dbReference type="HOGENOM" id="CLU_3150699_0_0_7"/>
<comment type="caution">
    <text evidence="1">The sequence shown here is derived from an EMBL/GenBank/DDBJ whole genome shotgun (WGS) entry which is preliminary data.</text>
</comment>
<dbReference type="EMBL" id="AZHX01001570">
    <property type="protein sequence ID" value="ETX01995.1"/>
    <property type="molecule type" value="Genomic_DNA"/>
</dbReference>